<dbReference type="AlphaFoldDB" id="A0A5J5ABH9"/>
<dbReference type="InterPro" id="IPR015943">
    <property type="entry name" value="WD40/YVTN_repeat-like_dom_sf"/>
</dbReference>
<sequence>MIMGSSNIRGILTSFSPSLDFFAISTGDGRIKKKSKLGSSLLVLGAGCGDVLAVDVYAGQLKWKVSDCHPGGVSAISFPTHGSCIYTAGADGIICYLDSMTGNLLGKFKASTKAISSMSVSLGLYSTLSFFRNKFLFSVTFKLNTKRVLI</sequence>
<proteinExistence type="predicted"/>
<evidence type="ECO:0000313" key="1">
    <source>
        <dbReference type="EMBL" id="KAA8527418.1"/>
    </source>
</evidence>
<keyword evidence="2" id="KW-1185">Reference proteome</keyword>
<dbReference type="PANTHER" id="PTHR45290:SF1">
    <property type="entry name" value="OS03G0300300 PROTEIN"/>
    <property type="match status" value="1"/>
</dbReference>
<dbReference type="Proteomes" id="UP000325577">
    <property type="component" value="Linkage Group LG21"/>
</dbReference>
<dbReference type="Gene3D" id="2.130.10.10">
    <property type="entry name" value="YVTN repeat-like/Quinoprotein amine dehydrogenase"/>
    <property type="match status" value="1"/>
</dbReference>
<name>A0A5J5ABH9_9ASTE</name>
<dbReference type="EMBL" id="CM018045">
    <property type="protein sequence ID" value="KAA8527418.1"/>
    <property type="molecule type" value="Genomic_DNA"/>
</dbReference>
<dbReference type="PANTHER" id="PTHR45290">
    <property type="entry name" value="OS03G0300300 PROTEIN"/>
    <property type="match status" value="1"/>
</dbReference>
<dbReference type="SUPFAM" id="SSF50998">
    <property type="entry name" value="Quinoprotein alcohol dehydrogenase-like"/>
    <property type="match status" value="1"/>
</dbReference>
<protein>
    <submittedName>
        <fullName evidence="1">Uncharacterized protein</fullName>
    </submittedName>
</protein>
<dbReference type="InterPro" id="IPR001680">
    <property type="entry name" value="WD40_rpt"/>
</dbReference>
<evidence type="ECO:0000313" key="2">
    <source>
        <dbReference type="Proteomes" id="UP000325577"/>
    </source>
</evidence>
<gene>
    <name evidence="1" type="ORF">F0562_034867</name>
</gene>
<organism evidence="1 2">
    <name type="scientific">Nyssa sinensis</name>
    <dbReference type="NCBI Taxonomy" id="561372"/>
    <lineage>
        <taxon>Eukaryota</taxon>
        <taxon>Viridiplantae</taxon>
        <taxon>Streptophyta</taxon>
        <taxon>Embryophyta</taxon>
        <taxon>Tracheophyta</taxon>
        <taxon>Spermatophyta</taxon>
        <taxon>Magnoliopsida</taxon>
        <taxon>eudicotyledons</taxon>
        <taxon>Gunneridae</taxon>
        <taxon>Pentapetalae</taxon>
        <taxon>asterids</taxon>
        <taxon>Cornales</taxon>
        <taxon>Nyssaceae</taxon>
        <taxon>Nyssa</taxon>
    </lineage>
</organism>
<dbReference type="InterPro" id="IPR011047">
    <property type="entry name" value="Quinoprotein_ADH-like_sf"/>
</dbReference>
<dbReference type="Pfam" id="PF00400">
    <property type="entry name" value="WD40"/>
    <property type="match status" value="1"/>
</dbReference>
<accession>A0A5J5ABH9</accession>
<reference evidence="1 2" key="1">
    <citation type="submission" date="2019-09" db="EMBL/GenBank/DDBJ databases">
        <title>A chromosome-level genome assembly of the Chinese tupelo Nyssa sinensis.</title>
        <authorList>
            <person name="Yang X."/>
            <person name="Kang M."/>
            <person name="Yang Y."/>
            <person name="Xiong H."/>
            <person name="Wang M."/>
            <person name="Zhang Z."/>
            <person name="Wang Z."/>
            <person name="Wu H."/>
            <person name="Ma T."/>
            <person name="Liu J."/>
            <person name="Xi Z."/>
        </authorList>
    </citation>
    <scope>NUCLEOTIDE SEQUENCE [LARGE SCALE GENOMIC DNA]</scope>
    <source>
        <strain evidence="1">J267</strain>
        <tissue evidence="1">Leaf</tissue>
    </source>
</reference>